<feature type="region of interest" description="Disordered" evidence="1">
    <location>
        <begin position="86"/>
        <end position="134"/>
    </location>
</feature>
<dbReference type="AlphaFoldDB" id="C1H6E6"/>
<accession>C1H6E6</accession>
<dbReference type="HOGENOM" id="CLU_1896850_0_0_1"/>
<dbReference type="RefSeq" id="XP_015700089.1">
    <property type="nucleotide sequence ID" value="XM_015845863.1"/>
</dbReference>
<evidence type="ECO:0000313" key="3">
    <source>
        <dbReference type="Proteomes" id="UP000002059"/>
    </source>
</evidence>
<keyword evidence="3" id="KW-1185">Reference proteome</keyword>
<dbReference type="KEGG" id="pbl:PAAG_06337"/>
<evidence type="ECO:0000256" key="1">
    <source>
        <dbReference type="SAM" id="MobiDB-lite"/>
    </source>
</evidence>
<sequence>MPGRASYPCAAGSDTSSKKIDRSRSGVTCVTRPWRLLREMNDSTNSKGNNPKPQPQLGVTGVSEQVRRTSVSNIGADCIRRALSGKYRRKHGTNSTTPKRDLRFDRALSEVTVGTENKQPGSGSNEEKRAAGIP</sequence>
<protein>
    <submittedName>
        <fullName evidence="2">Uncharacterized protein</fullName>
    </submittedName>
</protein>
<dbReference type="EMBL" id="KN294009">
    <property type="protein sequence ID" value="EEH35290.2"/>
    <property type="molecule type" value="Genomic_DNA"/>
</dbReference>
<dbReference type="OrthoDB" id="10449466at2759"/>
<dbReference type="VEuPathDB" id="FungiDB:PAAG_06337"/>
<feature type="compositionally biased region" description="Polar residues" evidence="1">
    <location>
        <begin position="112"/>
        <end position="124"/>
    </location>
</feature>
<feature type="compositionally biased region" description="Polar residues" evidence="1">
    <location>
        <begin position="42"/>
        <end position="51"/>
    </location>
</feature>
<gene>
    <name evidence="2" type="ORF">PAAG_06337</name>
</gene>
<feature type="compositionally biased region" description="Basic and acidic residues" evidence="1">
    <location>
        <begin position="125"/>
        <end position="134"/>
    </location>
</feature>
<organism evidence="2 3">
    <name type="scientific">Paracoccidioides lutzii (strain ATCC MYA-826 / Pb01)</name>
    <name type="common">Paracoccidioides brasiliensis</name>
    <dbReference type="NCBI Taxonomy" id="502779"/>
    <lineage>
        <taxon>Eukaryota</taxon>
        <taxon>Fungi</taxon>
        <taxon>Dikarya</taxon>
        <taxon>Ascomycota</taxon>
        <taxon>Pezizomycotina</taxon>
        <taxon>Eurotiomycetes</taxon>
        <taxon>Eurotiomycetidae</taxon>
        <taxon>Onygenales</taxon>
        <taxon>Ajellomycetaceae</taxon>
        <taxon>Paracoccidioides</taxon>
    </lineage>
</organism>
<feature type="region of interest" description="Disordered" evidence="1">
    <location>
        <begin position="1"/>
        <end position="61"/>
    </location>
</feature>
<dbReference type="Proteomes" id="UP000002059">
    <property type="component" value="Partially assembled WGS sequence"/>
</dbReference>
<proteinExistence type="predicted"/>
<evidence type="ECO:0000313" key="2">
    <source>
        <dbReference type="EMBL" id="EEH35290.2"/>
    </source>
</evidence>
<name>C1H6E6_PARBA</name>
<dbReference type="eggNOG" id="ENOG502RQZ0">
    <property type="taxonomic scope" value="Eukaryota"/>
</dbReference>
<reference evidence="2 3" key="1">
    <citation type="journal article" date="2011" name="PLoS Genet.">
        <title>Comparative genomic analysis of human fungal pathogens causing paracoccidioidomycosis.</title>
        <authorList>
            <person name="Desjardins C.A."/>
            <person name="Champion M.D."/>
            <person name="Holder J.W."/>
            <person name="Muszewska A."/>
            <person name="Goldberg J."/>
            <person name="Bailao A.M."/>
            <person name="Brigido M.M."/>
            <person name="Ferreira M.E."/>
            <person name="Garcia A.M."/>
            <person name="Grynberg M."/>
            <person name="Gujja S."/>
            <person name="Heiman D.I."/>
            <person name="Henn M.R."/>
            <person name="Kodira C.D."/>
            <person name="Leon-Narvaez H."/>
            <person name="Longo L.V."/>
            <person name="Ma L.J."/>
            <person name="Malavazi I."/>
            <person name="Matsuo A.L."/>
            <person name="Morais F.V."/>
            <person name="Pereira M."/>
            <person name="Rodriguez-Brito S."/>
            <person name="Sakthikumar S."/>
            <person name="Salem-Izacc S.M."/>
            <person name="Sykes S.M."/>
            <person name="Teixeira M.M."/>
            <person name="Vallejo M.C."/>
            <person name="Walter M.E."/>
            <person name="Yandava C."/>
            <person name="Young S."/>
            <person name="Zeng Q."/>
            <person name="Zucker J."/>
            <person name="Felipe M.S."/>
            <person name="Goldman G.H."/>
            <person name="Haas B.J."/>
            <person name="McEwen J.G."/>
            <person name="Nino-Vega G."/>
            <person name="Puccia R."/>
            <person name="San-Blas G."/>
            <person name="Soares C.M."/>
            <person name="Birren B.W."/>
            <person name="Cuomo C.A."/>
        </authorList>
    </citation>
    <scope>NUCLEOTIDE SEQUENCE [LARGE SCALE GENOMIC DNA]</scope>
    <source>
        <strain evidence="3">ATCC MYA-826 / Pb01</strain>
    </source>
</reference>
<dbReference type="GeneID" id="9094990"/>
<feature type="compositionally biased region" description="Basic and acidic residues" evidence="1">
    <location>
        <begin position="98"/>
        <end position="108"/>
    </location>
</feature>